<protein>
    <recommendedName>
        <fullName evidence="4">Type II secretion system protein</fullName>
    </recommendedName>
</protein>
<reference evidence="3" key="1">
    <citation type="submission" date="2017-08" db="EMBL/GenBank/DDBJ databases">
        <title>A dynamic microbial community with high functional redundancy inhabits the cold, oxic subseafloor aquifer.</title>
        <authorList>
            <person name="Tully B.J."/>
            <person name="Wheat C.G."/>
            <person name="Glazer B.T."/>
            <person name="Huber J.A."/>
        </authorList>
    </citation>
    <scope>NUCLEOTIDE SEQUENCE [LARGE SCALE GENOMIC DNA]</scope>
</reference>
<proteinExistence type="predicted"/>
<dbReference type="Proteomes" id="UP000218327">
    <property type="component" value="Unassembled WGS sequence"/>
</dbReference>
<feature type="transmembrane region" description="Helical" evidence="1">
    <location>
        <begin position="21"/>
        <end position="42"/>
    </location>
</feature>
<dbReference type="EMBL" id="NVVJ01000034">
    <property type="protein sequence ID" value="PCJ23781.1"/>
    <property type="molecule type" value="Genomic_DNA"/>
</dbReference>
<evidence type="ECO:0008006" key="4">
    <source>
        <dbReference type="Google" id="ProtNLM"/>
    </source>
</evidence>
<evidence type="ECO:0000256" key="1">
    <source>
        <dbReference type="SAM" id="Phobius"/>
    </source>
</evidence>
<evidence type="ECO:0000313" key="2">
    <source>
        <dbReference type="EMBL" id="PCJ23781.1"/>
    </source>
</evidence>
<sequence>MFTKYEFKRDFQLLGKRQHSSGFSLFELVVFIISVAIIYASAARRFAEFPGEAERVNFLAITIELQTAVNLEIMMGYSLGKFANVEAFAGTNPMDLMLSPPSNYLGALEFVDQSQLPRRSWYFDRQSEELVYLINDNDNVSVIRQGVKSSTDEIRFRIQLEYRLEDIESGLPIELVENGNLISEDNIRRRLNGVTMKPTVPFNWGGVDANALAEDAIVEASG</sequence>
<keyword evidence="1" id="KW-0472">Membrane</keyword>
<name>A0A2A5AXE9_9GAMM</name>
<keyword evidence="1" id="KW-1133">Transmembrane helix</keyword>
<accession>A0A2A5AXE9</accession>
<organism evidence="2 3">
    <name type="scientific">SAR86 cluster bacterium</name>
    <dbReference type="NCBI Taxonomy" id="2030880"/>
    <lineage>
        <taxon>Bacteria</taxon>
        <taxon>Pseudomonadati</taxon>
        <taxon>Pseudomonadota</taxon>
        <taxon>Gammaproteobacteria</taxon>
        <taxon>SAR86 cluster</taxon>
    </lineage>
</organism>
<comment type="caution">
    <text evidence="2">The sequence shown here is derived from an EMBL/GenBank/DDBJ whole genome shotgun (WGS) entry which is preliminary data.</text>
</comment>
<dbReference type="AlphaFoldDB" id="A0A2A5AXE9"/>
<gene>
    <name evidence="2" type="ORF">COA96_11000</name>
</gene>
<evidence type="ECO:0000313" key="3">
    <source>
        <dbReference type="Proteomes" id="UP000218327"/>
    </source>
</evidence>
<keyword evidence="1" id="KW-0812">Transmembrane</keyword>